<dbReference type="AlphaFoldDB" id="A0A0B1Z2I6"/>
<feature type="transmembrane region" description="Helical" evidence="1">
    <location>
        <begin position="12"/>
        <end position="33"/>
    </location>
</feature>
<dbReference type="RefSeq" id="WP_039592440.1">
    <property type="nucleotide sequence ID" value="NZ_JQGJ02000010.1"/>
</dbReference>
<accession>A0A0B1Z2I6</accession>
<dbReference type="OrthoDB" id="6998904at2"/>
<evidence type="ECO:0000313" key="3">
    <source>
        <dbReference type="Proteomes" id="UP000030949"/>
    </source>
</evidence>
<feature type="transmembrane region" description="Helical" evidence="1">
    <location>
        <begin position="64"/>
        <end position="84"/>
    </location>
</feature>
<dbReference type="EMBL" id="JQGJ01000010">
    <property type="protein sequence ID" value="KHK63513.1"/>
    <property type="molecule type" value="Genomic_DNA"/>
</dbReference>
<evidence type="ECO:0000313" key="2">
    <source>
        <dbReference type="EMBL" id="KHK63513.1"/>
    </source>
</evidence>
<sequence>MIRIDSWSPWVVVIVVGSPHLLAFFCVVFNLYLGHRHLDSMMQALRNGSYVSTWGAAWRRQGRFGGWVLVNKIAGMVTWPGAYVQLGDVSAGDIENFPLHLKRLLNIYVAMMLVASIGIMLGALLVRLR</sequence>
<protein>
    <submittedName>
        <fullName evidence="2">Uncharacterized protein</fullName>
    </submittedName>
</protein>
<keyword evidence="1" id="KW-0472">Membrane</keyword>
<comment type="caution">
    <text evidence="2">The sequence shown here is derived from an EMBL/GenBank/DDBJ whole genome shotgun (WGS) entry which is preliminary data.</text>
</comment>
<feature type="transmembrane region" description="Helical" evidence="1">
    <location>
        <begin position="104"/>
        <end position="126"/>
    </location>
</feature>
<organism evidence="2 3">
    <name type="scientific">Pseudomonas frederiksbergensis</name>
    <dbReference type="NCBI Taxonomy" id="104087"/>
    <lineage>
        <taxon>Bacteria</taxon>
        <taxon>Pseudomonadati</taxon>
        <taxon>Pseudomonadota</taxon>
        <taxon>Gammaproteobacteria</taxon>
        <taxon>Pseudomonadales</taxon>
        <taxon>Pseudomonadaceae</taxon>
        <taxon>Pseudomonas</taxon>
    </lineage>
</organism>
<dbReference type="Proteomes" id="UP000030949">
    <property type="component" value="Unassembled WGS sequence"/>
</dbReference>
<name>A0A0B1Z2I6_9PSED</name>
<gene>
    <name evidence="2" type="ORF">JZ00_16890</name>
</gene>
<evidence type="ECO:0000256" key="1">
    <source>
        <dbReference type="SAM" id="Phobius"/>
    </source>
</evidence>
<keyword evidence="1" id="KW-1133">Transmembrane helix</keyword>
<reference evidence="3" key="1">
    <citation type="submission" date="2015-03" db="EMBL/GenBank/DDBJ databases">
        <title>Pseudomonas frederiksbergensis hydrocarbon degrader.</title>
        <authorList>
            <person name="Brown L.M."/>
            <person name="Ruiz O.N."/>
            <person name="Mueller S."/>
            <person name="Gunasekera T.S."/>
        </authorList>
    </citation>
    <scope>NUCLEOTIDE SEQUENCE [LARGE SCALE GENOMIC DNA]</scope>
    <source>
        <strain evidence="3">SI8</strain>
    </source>
</reference>
<keyword evidence="1" id="KW-0812">Transmembrane</keyword>
<proteinExistence type="predicted"/>